<evidence type="ECO:0000313" key="3">
    <source>
        <dbReference type="Proteomes" id="UP001176517"/>
    </source>
</evidence>
<dbReference type="EMBL" id="JAPDMZ010000339">
    <property type="protein sequence ID" value="KAK0543655.1"/>
    <property type="molecule type" value="Genomic_DNA"/>
</dbReference>
<gene>
    <name evidence="2" type="ORF">OC846_006337</name>
</gene>
<comment type="caution">
    <text evidence="2">The sequence shown here is derived from an EMBL/GenBank/DDBJ whole genome shotgun (WGS) entry which is preliminary data.</text>
</comment>
<keyword evidence="3" id="KW-1185">Reference proteome</keyword>
<proteinExistence type="predicted"/>
<reference evidence="2" key="1">
    <citation type="journal article" date="2023" name="PhytoFront">
        <title>Draft Genome Resources of Seven Strains of Tilletia horrida, Causal Agent of Kernel Smut of Rice.</title>
        <authorList>
            <person name="Khanal S."/>
            <person name="Antony Babu S."/>
            <person name="Zhou X.G."/>
        </authorList>
    </citation>
    <scope>NUCLEOTIDE SEQUENCE</scope>
    <source>
        <strain evidence="2">TX6</strain>
    </source>
</reference>
<dbReference type="AlphaFoldDB" id="A0AAN6GLI1"/>
<evidence type="ECO:0000313" key="2">
    <source>
        <dbReference type="EMBL" id="KAK0543655.1"/>
    </source>
</evidence>
<protein>
    <submittedName>
        <fullName evidence="2">Uncharacterized protein</fullName>
    </submittedName>
</protein>
<feature type="compositionally biased region" description="Polar residues" evidence="1">
    <location>
        <begin position="87"/>
        <end position="112"/>
    </location>
</feature>
<evidence type="ECO:0000256" key="1">
    <source>
        <dbReference type="SAM" id="MobiDB-lite"/>
    </source>
</evidence>
<dbReference type="Proteomes" id="UP001176517">
    <property type="component" value="Unassembled WGS sequence"/>
</dbReference>
<sequence>MRLGQGFNSYTQQICIDDAVVIDPNHPENVLNNSGLTMKMLAQQTGTVSALERVPGLASAGTSAGGDWASGGNSSASGAVEPAEKVVNQSTSFSIQPKKSDPTPTGTKSTVGSAPPDPKKREDERKAARDGAAKEFAQAMTLEEMQKKMDEMTERFEKRMQENVQDVREAPGTALPWTATEALGPGQVVSYVSKFVNKISEVSDEMKISGSLSIKYNAIGGSGSGSFFDAEKFYQSDLKYIVSVKVINQTVNFKDALVFNPLRTCMNDQKKFNDTFGDSFISGFLEGGEFNALVLKTIHNKEKQRDITAQAKVALTAGPVEVSAQGNVKLAETNIKNNSETSVYVRWCGGGNIKPYSQDWTTESVVAAAARFPALCGLFPQRTYAILTPYANLRSYLLLKPIQLSPLRYELAQMYTNILLDAFMEYKSLAKRLSTDVADIQAGLKEFAKVDNLARPGLSTSIKNAGLNFYPSTLVGLDDARKAIRAQQNIIVAEVDLMAQRPEIGSDPQRRQPFVGPGSFSILLPEVILRSSRRRINAAPLDVERINKVQDPSKAEEDKTVDEEAPPLFSTVGTSLRLSGAEQTKLTELENQSFGIGAVYQVSAPVGDPDRGKPFCTLDFAQSEESISEITVIVDQQKKLRSIVLGYDNGVFCTFGAPVTQAELEAAPAEHKLANIAPVGQKIVSGKIQVLTYRDAQQELKQRVVGLSLALTPEKKIELVCPTPSSSEQVLKTESFGVPASTLKLSGLWGQGIETGPEAGITRLGFIWGPAVSSASVAGDEPGRPKTVTSVARSIYPKTREGNVLNTVKFPYILLDPPLLRFILAPHFLKSGAKSKESMDSEKMERLRLLSAADQSKFTVKQFELEARTRFDEDAIYVNYMVMPEFKSAQIELGEIDFGNLNGQSSLRLPIKLAKPFGADVSVNRVCWITAINARPKDAGGMLHVRTTIVDRPAPEKGSDVVVEALEGTQIESIKIGWLIHTEPEKTNADFVSGTATVRDVVDSVKSESKLSRTLQEKPVSQFVGINELKTSMSNLVGFGAIFLPETSKDTVLLNVCSFGKNKIETLGMSWILSM</sequence>
<feature type="compositionally biased region" description="Basic and acidic residues" evidence="1">
    <location>
        <begin position="117"/>
        <end position="132"/>
    </location>
</feature>
<name>A0AAN6GLI1_9BASI</name>
<feature type="compositionally biased region" description="Low complexity" evidence="1">
    <location>
        <begin position="65"/>
        <end position="79"/>
    </location>
</feature>
<organism evidence="2 3">
    <name type="scientific">Tilletia horrida</name>
    <dbReference type="NCBI Taxonomy" id="155126"/>
    <lineage>
        <taxon>Eukaryota</taxon>
        <taxon>Fungi</taxon>
        <taxon>Dikarya</taxon>
        <taxon>Basidiomycota</taxon>
        <taxon>Ustilaginomycotina</taxon>
        <taxon>Exobasidiomycetes</taxon>
        <taxon>Tilletiales</taxon>
        <taxon>Tilletiaceae</taxon>
        <taxon>Tilletia</taxon>
    </lineage>
</organism>
<accession>A0AAN6GLI1</accession>
<feature type="region of interest" description="Disordered" evidence="1">
    <location>
        <begin position="58"/>
        <end position="132"/>
    </location>
</feature>